<dbReference type="InterPro" id="IPR001128">
    <property type="entry name" value="Cyt_P450"/>
</dbReference>
<comment type="subcellular location">
    <subcellularLocation>
        <location evidence="2">Membrane</location>
    </subcellularLocation>
</comment>
<keyword evidence="15" id="KW-1185">Reference proteome</keyword>
<dbReference type="GO" id="GO:0020037">
    <property type="term" value="F:heme binding"/>
    <property type="evidence" value="ECO:0007669"/>
    <property type="project" value="InterPro"/>
</dbReference>
<dbReference type="Proteomes" id="UP001383192">
    <property type="component" value="Unassembled WGS sequence"/>
</dbReference>
<evidence type="ECO:0000313" key="14">
    <source>
        <dbReference type="EMBL" id="KAK7061064.1"/>
    </source>
</evidence>
<dbReference type="PANTHER" id="PTHR24305:SF166">
    <property type="entry name" value="CYTOCHROME P450 12A4, MITOCHONDRIAL-RELATED"/>
    <property type="match status" value="1"/>
</dbReference>
<dbReference type="Gene3D" id="1.10.630.10">
    <property type="entry name" value="Cytochrome P450"/>
    <property type="match status" value="1"/>
</dbReference>
<keyword evidence="12" id="KW-0472">Membrane</keyword>
<dbReference type="InterPro" id="IPR050121">
    <property type="entry name" value="Cytochrome_P450_monoxygenase"/>
</dbReference>
<keyword evidence="7 13" id="KW-0479">Metal-binding</keyword>
<sequence>MSNITTLGQDLAQVDIATFATKLTLDAVGESTFGHKFDALEGGTDDLFRANKRASAITQNLTEFGLLFRAIQRHMPLSVSTRLFTMFPTDEVRRLKAAGDTRRATARDILMTAKQSGSASREENKDILSVLIMIRKKQSSACRMRKLLLKLRSVVRFWRQYPWLNLFGRTIMQAGHHVTGVSMAWLFYDLATHPEDQQRVFNELNALRTQRGPGMELTASDYDAMPYFNAVIKESLRLHSVAPLMIREATFDDSIPLTTPVASTTGEEFSQIPVKKGQRVMLDFTSYHWLEDVWGTDAHTWNPSRFLDPEMKKNQVNVGVYSNLLIFSGGVQGCIGWRFALMEIQTMLAAVLERFEISIPDGVEIQGVRTAPVVPMVVGKLDDGMQVPVMMRRRGDTGGHS</sequence>
<dbReference type="GO" id="GO:0016705">
    <property type="term" value="F:oxidoreductase activity, acting on paired donors, with incorporation or reduction of molecular oxygen"/>
    <property type="evidence" value="ECO:0007669"/>
    <property type="project" value="InterPro"/>
</dbReference>
<keyword evidence="8" id="KW-1133">Transmembrane helix</keyword>
<keyword evidence="9" id="KW-0560">Oxidoreductase</keyword>
<dbReference type="InterPro" id="IPR036396">
    <property type="entry name" value="Cyt_P450_sf"/>
</dbReference>
<comment type="similarity">
    <text evidence="4">Belongs to the cytochrome P450 family.</text>
</comment>
<evidence type="ECO:0000256" key="4">
    <source>
        <dbReference type="ARBA" id="ARBA00010617"/>
    </source>
</evidence>
<keyword evidence="5 13" id="KW-0349">Heme</keyword>
<evidence type="ECO:0000256" key="10">
    <source>
        <dbReference type="ARBA" id="ARBA00023004"/>
    </source>
</evidence>
<dbReference type="SUPFAM" id="SSF48264">
    <property type="entry name" value="Cytochrome P450"/>
    <property type="match status" value="1"/>
</dbReference>
<reference evidence="14 15" key="1">
    <citation type="submission" date="2024-01" db="EMBL/GenBank/DDBJ databases">
        <title>A draft genome for a cacao thread blight-causing isolate of Paramarasmius palmivorus.</title>
        <authorList>
            <person name="Baruah I.K."/>
            <person name="Bukari Y."/>
            <person name="Amoako-Attah I."/>
            <person name="Meinhardt L.W."/>
            <person name="Bailey B.A."/>
            <person name="Cohen S.P."/>
        </authorList>
    </citation>
    <scope>NUCLEOTIDE SEQUENCE [LARGE SCALE GENOMIC DNA]</scope>
    <source>
        <strain evidence="14 15">GH-12</strain>
    </source>
</reference>
<gene>
    <name evidence="14" type="ORF">VNI00_000799</name>
</gene>
<dbReference type="InterPro" id="IPR002403">
    <property type="entry name" value="Cyt_P450_E_grp-IV"/>
</dbReference>
<keyword evidence="6" id="KW-0812">Transmembrane</keyword>
<dbReference type="PRINTS" id="PR00465">
    <property type="entry name" value="EP450IV"/>
</dbReference>
<name>A0AAW0E9Z1_9AGAR</name>
<dbReference type="GO" id="GO:0016020">
    <property type="term" value="C:membrane"/>
    <property type="evidence" value="ECO:0007669"/>
    <property type="project" value="UniProtKB-SubCell"/>
</dbReference>
<feature type="binding site" description="axial binding residue" evidence="13">
    <location>
        <position position="334"/>
    </location>
    <ligand>
        <name>heme</name>
        <dbReference type="ChEBI" id="CHEBI:30413"/>
    </ligand>
    <ligandPart>
        <name>Fe</name>
        <dbReference type="ChEBI" id="CHEBI:18248"/>
    </ligandPart>
</feature>
<comment type="pathway">
    <text evidence="3">Secondary metabolite biosynthesis; terpenoid biosynthesis.</text>
</comment>
<evidence type="ECO:0000256" key="1">
    <source>
        <dbReference type="ARBA" id="ARBA00001971"/>
    </source>
</evidence>
<dbReference type="GO" id="GO:0005506">
    <property type="term" value="F:iron ion binding"/>
    <property type="evidence" value="ECO:0007669"/>
    <property type="project" value="InterPro"/>
</dbReference>
<dbReference type="Pfam" id="PF00067">
    <property type="entry name" value="p450"/>
    <property type="match status" value="1"/>
</dbReference>
<evidence type="ECO:0000313" key="15">
    <source>
        <dbReference type="Proteomes" id="UP001383192"/>
    </source>
</evidence>
<keyword evidence="11" id="KW-0503">Monooxygenase</keyword>
<evidence type="ECO:0000256" key="3">
    <source>
        <dbReference type="ARBA" id="ARBA00004721"/>
    </source>
</evidence>
<evidence type="ECO:0000256" key="6">
    <source>
        <dbReference type="ARBA" id="ARBA00022692"/>
    </source>
</evidence>
<protein>
    <recommendedName>
        <fullName evidence="16">Cytochrome P450</fullName>
    </recommendedName>
</protein>
<evidence type="ECO:0000256" key="2">
    <source>
        <dbReference type="ARBA" id="ARBA00004370"/>
    </source>
</evidence>
<comment type="caution">
    <text evidence="14">The sequence shown here is derived from an EMBL/GenBank/DDBJ whole genome shotgun (WGS) entry which is preliminary data.</text>
</comment>
<dbReference type="EMBL" id="JAYKXP010000002">
    <property type="protein sequence ID" value="KAK7061064.1"/>
    <property type="molecule type" value="Genomic_DNA"/>
</dbReference>
<evidence type="ECO:0000256" key="8">
    <source>
        <dbReference type="ARBA" id="ARBA00022989"/>
    </source>
</evidence>
<evidence type="ECO:0000256" key="11">
    <source>
        <dbReference type="ARBA" id="ARBA00023033"/>
    </source>
</evidence>
<accession>A0AAW0E9Z1</accession>
<evidence type="ECO:0000256" key="5">
    <source>
        <dbReference type="ARBA" id="ARBA00022617"/>
    </source>
</evidence>
<dbReference type="GO" id="GO:0004497">
    <property type="term" value="F:monooxygenase activity"/>
    <property type="evidence" value="ECO:0007669"/>
    <property type="project" value="UniProtKB-KW"/>
</dbReference>
<evidence type="ECO:0000256" key="13">
    <source>
        <dbReference type="PIRSR" id="PIRSR602403-1"/>
    </source>
</evidence>
<dbReference type="PRINTS" id="PR00385">
    <property type="entry name" value="P450"/>
</dbReference>
<evidence type="ECO:0000256" key="7">
    <source>
        <dbReference type="ARBA" id="ARBA00022723"/>
    </source>
</evidence>
<evidence type="ECO:0008006" key="16">
    <source>
        <dbReference type="Google" id="ProtNLM"/>
    </source>
</evidence>
<keyword evidence="10 13" id="KW-0408">Iron</keyword>
<organism evidence="14 15">
    <name type="scientific">Paramarasmius palmivorus</name>
    <dbReference type="NCBI Taxonomy" id="297713"/>
    <lineage>
        <taxon>Eukaryota</taxon>
        <taxon>Fungi</taxon>
        <taxon>Dikarya</taxon>
        <taxon>Basidiomycota</taxon>
        <taxon>Agaricomycotina</taxon>
        <taxon>Agaricomycetes</taxon>
        <taxon>Agaricomycetidae</taxon>
        <taxon>Agaricales</taxon>
        <taxon>Marasmiineae</taxon>
        <taxon>Marasmiaceae</taxon>
        <taxon>Paramarasmius</taxon>
    </lineage>
</organism>
<dbReference type="AlphaFoldDB" id="A0AAW0E9Z1"/>
<dbReference type="PANTHER" id="PTHR24305">
    <property type="entry name" value="CYTOCHROME P450"/>
    <property type="match status" value="1"/>
</dbReference>
<comment type="cofactor">
    <cofactor evidence="1 13">
        <name>heme</name>
        <dbReference type="ChEBI" id="CHEBI:30413"/>
    </cofactor>
</comment>
<evidence type="ECO:0000256" key="12">
    <source>
        <dbReference type="ARBA" id="ARBA00023136"/>
    </source>
</evidence>
<evidence type="ECO:0000256" key="9">
    <source>
        <dbReference type="ARBA" id="ARBA00023002"/>
    </source>
</evidence>
<proteinExistence type="inferred from homology"/>